<reference evidence="10 11" key="1">
    <citation type="submission" date="2021-08" db="EMBL/GenBank/DDBJ databases">
        <authorList>
            <person name="Zhang D."/>
            <person name="Zhang A."/>
            <person name="Wang L."/>
        </authorList>
    </citation>
    <scope>NUCLEOTIDE SEQUENCE [LARGE SCALE GENOMIC DNA]</scope>
    <source>
        <strain evidence="10 11">WL0086</strain>
    </source>
</reference>
<dbReference type="PANTHER" id="PTHR44835:SF1">
    <property type="entry name" value="PROTEIN O-GLCNAC TRANSFERASE"/>
    <property type="match status" value="1"/>
</dbReference>
<dbReference type="InterPro" id="IPR019734">
    <property type="entry name" value="TPR_rpt"/>
</dbReference>
<dbReference type="EC" id="2.4.1.255" evidence="3"/>
<dbReference type="Gene3D" id="1.25.40.10">
    <property type="entry name" value="Tetratricopeptide repeat domain"/>
    <property type="match status" value="3"/>
</dbReference>
<evidence type="ECO:0000256" key="6">
    <source>
        <dbReference type="ARBA" id="ARBA00022737"/>
    </source>
</evidence>
<protein>
    <recommendedName>
        <fullName evidence="3">protein O-GlcNAc transferase</fullName>
        <ecNumber evidence="3">2.4.1.255</ecNumber>
    </recommendedName>
</protein>
<evidence type="ECO:0000259" key="9">
    <source>
        <dbReference type="Pfam" id="PF13844"/>
    </source>
</evidence>
<keyword evidence="4" id="KW-0328">Glycosyltransferase</keyword>
<feature type="domain" description="O-GlcNAc transferase C-terminal" evidence="9">
    <location>
        <begin position="258"/>
        <end position="402"/>
    </location>
</feature>
<dbReference type="InterPro" id="IPR051939">
    <property type="entry name" value="Glycosyltr_41/O-GlcNAc_trsf"/>
</dbReference>
<feature type="repeat" description="TPR" evidence="8">
    <location>
        <begin position="173"/>
        <end position="206"/>
    </location>
</feature>
<gene>
    <name evidence="10" type="ORF">K1X11_007765</name>
</gene>
<dbReference type="Gene3D" id="3.40.50.2000">
    <property type="entry name" value="Glycogen Phosphorylase B"/>
    <property type="match status" value="1"/>
</dbReference>
<evidence type="ECO:0000256" key="8">
    <source>
        <dbReference type="PROSITE-ProRule" id="PRU00339"/>
    </source>
</evidence>
<keyword evidence="5" id="KW-0808">Transferase</keyword>
<evidence type="ECO:0000256" key="1">
    <source>
        <dbReference type="ARBA" id="ARBA00004922"/>
    </source>
</evidence>
<feature type="repeat" description="TPR" evidence="8">
    <location>
        <begin position="71"/>
        <end position="104"/>
    </location>
</feature>
<dbReference type="InterPro" id="IPR011990">
    <property type="entry name" value="TPR-like_helical_dom_sf"/>
</dbReference>
<dbReference type="InterPro" id="IPR013105">
    <property type="entry name" value="TPR_2"/>
</dbReference>
<sequence length="636" mass="69567">MNPNQLLQRAFTAHRAGQLAAAARDYAQLRRIAATSFDVWHLSGTLELQRDNPRLAADFLTRARQLNPRDAQCAFRHGLALQALGQLPAAIEAYRHTVSLDPAHADAHDRLGALALATTGHADAVPHFRAATQAKPDWPQPWCNLGITLTYTGDFDAARHALDRALALDPALAKAHTARGLLLQQTYDLPAAAEAFGAALARNPQDLEARSGRLLTLHYLDDVSAEQLAAEHRAYGDQLAPLEDRITAALQPAPFATPPTRLRIGFVSQDFRRHSVAWFMLPLLQHLDRDQFEVCLFHDHAIEDDISQQLRGLADHWENLHGQPDVTVVARLRAARLDLAIDLAGHTGINRLGVFAQRVAPVQISYLGYPNTTGLRAMDYRLVDAHTDPAPPAVDARASETLLRFADTLWAYAPPPASPAVSPPPVTTAPDRTPTFGSFNALTKVSDATVALWARLLDQVPGSRLVLKSAGLEQLDLARQVRARFAAHGINVERLRLLGRTPDSTSHLDLYREIDIALDPLPYHGTTTTCEALWMGRPVVTLAGDRHANRVGVSLLHALGHPEWIATDESDYLRIATDLVRDRAALASTSVQLRGELQASALMDHRSQAAKFGQALQTCWRTTHQLPAPPGTTQAA</sequence>
<dbReference type="Gene3D" id="3.40.50.11380">
    <property type="match status" value="1"/>
</dbReference>
<organism evidence="10 11">
    <name type="scientific">Actomonas aquatica</name>
    <dbReference type="NCBI Taxonomy" id="2866162"/>
    <lineage>
        <taxon>Bacteria</taxon>
        <taxon>Pseudomonadati</taxon>
        <taxon>Verrucomicrobiota</taxon>
        <taxon>Opitutia</taxon>
        <taxon>Opitutales</taxon>
        <taxon>Opitutaceae</taxon>
        <taxon>Actomonas</taxon>
    </lineage>
</organism>
<evidence type="ECO:0000313" key="11">
    <source>
        <dbReference type="Proteomes" id="UP000738431"/>
    </source>
</evidence>
<evidence type="ECO:0000256" key="2">
    <source>
        <dbReference type="ARBA" id="ARBA00005386"/>
    </source>
</evidence>
<evidence type="ECO:0000256" key="3">
    <source>
        <dbReference type="ARBA" id="ARBA00011970"/>
    </source>
</evidence>
<comment type="similarity">
    <text evidence="2">Belongs to the glycosyltransferase 41 family. O-GlcNAc transferase subfamily.</text>
</comment>
<dbReference type="EMBL" id="CP139781">
    <property type="protein sequence ID" value="WRQ89301.1"/>
    <property type="molecule type" value="Genomic_DNA"/>
</dbReference>
<dbReference type="PROSITE" id="PS50005">
    <property type="entry name" value="TPR"/>
    <property type="match status" value="3"/>
</dbReference>
<comment type="pathway">
    <text evidence="1">Protein modification; protein glycosylation.</text>
</comment>
<dbReference type="SUPFAM" id="SSF48452">
    <property type="entry name" value="TPR-like"/>
    <property type="match status" value="1"/>
</dbReference>
<dbReference type="Pfam" id="PF07719">
    <property type="entry name" value="TPR_2"/>
    <property type="match status" value="1"/>
</dbReference>
<dbReference type="RefSeq" id="WP_221030008.1">
    <property type="nucleotide sequence ID" value="NZ_CP139781.1"/>
</dbReference>
<evidence type="ECO:0000256" key="5">
    <source>
        <dbReference type="ARBA" id="ARBA00022679"/>
    </source>
</evidence>
<evidence type="ECO:0000256" key="7">
    <source>
        <dbReference type="ARBA" id="ARBA00022803"/>
    </source>
</evidence>
<dbReference type="Pfam" id="PF13432">
    <property type="entry name" value="TPR_16"/>
    <property type="match status" value="1"/>
</dbReference>
<dbReference type="Pfam" id="PF13844">
    <property type="entry name" value="Glyco_transf_41"/>
    <property type="match status" value="2"/>
</dbReference>
<keyword evidence="7 8" id="KW-0802">TPR repeat</keyword>
<feature type="repeat" description="TPR" evidence="8">
    <location>
        <begin position="139"/>
        <end position="172"/>
    </location>
</feature>
<dbReference type="SMART" id="SM00028">
    <property type="entry name" value="TPR"/>
    <property type="match status" value="6"/>
</dbReference>
<feature type="domain" description="O-GlcNAc transferase C-terminal" evidence="9">
    <location>
        <begin position="430"/>
        <end position="609"/>
    </location>
</feature>
<name>A0ABZ1CCJ1_9BACT</name>
<dbReference type="PANTHER" id="PTHR44835">
    <property type="entry name" value="UDP-N-ACETYLGLUCOSAMINE--PEPTIDE N-ACETYLGLUCOSAMINYLTRANSFERASE SPINDLY-RELATED"/>
    <property type="match status" value="1"/>
</dbReference>
<keyword evidence="6" id="KW-0677">Repeat</keyword>
<keyword evidence="11" id="KW-1185">Reference proteome</keyword>
<accession>A0ABZ1CCJ1</accession>
<dbReference type="InterPro" id="IPR029489">
    <property type="entry name" value="OGT/SEC/SPY_C"/>
</dbReference>
<dbReference type="SUPFAM" id="SSF53756">
    <property type="entry name" value="UDP-Glycosyltransferase/glycogen phosphorylase"/>
    <property type="match status" value="1"/>
</dbReference>
<evidence type="ECO:0000256" key="4">
    <source>
        <dbReference type="ARBA" id="ARBA00022676"/>
    </source>
</evidence>
<evidence type="ECO:0000313" key="10">
    <source>
        <dbReference type="EMBL" id="WRQ89301.1"/>
    </source>
</evidence>
<proteinExistence type="inferred from homology"/>
<reference evidence="10 11" key="2">
    <citation type="submission" date="2023-12" db="EMBL/GenBank/DDBJ databases">
        <title>Description of an unclassified Opitutus bacterium of Verrucomicrobiota.</title>
        <authorList>
            <person name="Zhang D.-F."/>
        </authorList>
    </citation>
    <scope>NUCLEOTIDE SEQUENCE [LARGE SCALE GENOMIC DNA]</scope>
    <source>
        <strain evidence="10 11">WL0086</strain>
    </source>
</reference>
<dbReference type="Proteomes" id="UP000738431">
    <property type="component" value="Chromosome"/>
</dbReference>